<dbReference type="InterPro" id="IPR052602">
    <property type="entry name" value="Growth_transcription_reg"/>
</dbReference>
<dbReference type="GO" id="GO:0005783">
    <property type="term" value="C:endoplasmic reticulum"/>
    <property type="evidence" value="ECO:0007669"/>
    <property type="project" value="TreeGrafter"/>
</dbReference>
<evidence type="ECO:0000256" key="2">
    <source>
        <dbReference type="SAM" id="MobiDB-lite"/>
    </source>
</evidence>
<comment type="caution">
    <text evidence="4">The sequence shown here is derived from an EMBL/GenBank/DDBJ whole genome shotgun (WGS) entry which is preliminary data.</text>
</comment>
<evidence type="ECO:0000313" key="5">
    <source>
        <dbReference type="Proteomes" id="UP001431209"/>
    </source>
</evidence>
<feature type="coiled-coil region" evidence="1">
    <location>
        <begin position="436"/>
        <end position="540"/>
    </location>
</feature>
<feature type="region of interest" description="Disordered" evidence="2">
    <location>
        <begin position="549"/>
        <end position="583"/>
    </location>
</feature>
<reference evidence="4 5" key="1">
    <citation type="submission" date="2024-03" db="EMBL/GenBank/DDBJ databases">
        <title>The Acrasis kona genome and developmental transcriptomes reveal deep origins of eukaryotic multicellular pathways.</title>
        <authorList>
            <person name="Sheikh S."/>
            <person name="Fu C.-J."/>
            <person name="Brown M.W."/>
            <person name="Baldauf S.L."/>
        </authorList>
    </citation>
    <scope>NUCLEOTIDE SEQUENCE [LARGE SCALE GENOMIC DNA]</scope>
    <source>
        <strain evidence="4 5">ATCC MYA-3509</strain>
    </source>
</reference>
<feature type="domain" description="TATA element modulatory factor 1 TATA binding" evidence="3">
    <location>
        <begin position="576"/>
        <end position="683"/>
    </location>
</feature>
<evidence type="ECO:0000259" key="3">
    <source>
        <dbReference type="Pfam" id="PF12325"/>
    </source>
</evidence>
<feature type="compositionally biased region" description="Low complexity" evidence="2">
    <location>
        <begin position="550"/>
        <end position="559"/>
    </location>
</feature>
<evidence type="ECO:0000313" key="4">
    <source>
        <dbReference type="EMBL" id="KAL0479429.1"/>
    </source>
</evidence>
<feature type="region of interest" description="Disordered" evidence="2">
    <location>
        <begin position="34"/>
        <end position="61"/>
    </location>
</feature>
<sequence>MSMFGSWIKQIESTIDQALDINDAPKKNDVEVEKKKELEEQKKIKQEEEERKRKIEEQKKELQKQVQLNEDAKKAAVELITTIKQPIVEVNKEDLESINTQVSEMSVTVEDADYIRVDFTPIRTSDAEKTTEHPMIELFRKKLMLEMQNKVERENIIDQLNNTVKTLTQNNTTLTSSLSDAKLETIGQKELLEQLREEFRVKLLKEERRIIELQEKAASAEQNEQLAKQVTAEGEKLSIKVGQLEVSVRKFKKQAADAEDSKKQLQSRIDALTATETKNKQDITTLKSQLQEQTDNVKKLESSNSSFGEVSRVKTELESKLNEANKLLEQSKLDAIDQVNQTIKQMQIKMDDQTQKHEHAMTQYRFEMDKLRDTLSYYTGTEEKKHQSLRKEIDQLLKRCVEAESKSEEMVDIIPDSTRPLIEQILSLESTSQAKQENYNRMQRTLENKIKIAENKCKMLERDVNKANQTIQTLQASETEKQQQINALLFNVESAQEEVEKTKKTFTMDKQLHDDLNRINQELSARSEQLSTELNLYKTQVEEYNITMGQQQEQQQQPTDKNEQEQETITTSQNDEEESNTNTLSVEQTIRSQSSQIKSLLERVDSLESARATLNQDIYSLSDEKKRVEGELEKLVLIESEFTKLQNVHNHALDLLGEKEEKILEMEQDMSYVKSTFRNQILELLTEMETLKSKA</sequence>
<dbReference type="EMBL" id="JAOPGA020000556">
    <property type="protein sequence ID" value="KAL0479429.1"/>
    <property type="molecule type" value="Genomic_DNA"/>
</dbReference>
<keyword evidence="1" id="KW-0175">Coiled coil</keyword>
<dbReference type="InterPro" id="IPR022091">
    <property type="entry name" value="TMF_TATA-bd"/>
</dbReference>
<dbReference type="Proteomes" id="UP001431209">
    <property type="component" value="Unassembled WGS sequence"/>
</dbReference>
<dbReference type="AlphaFoldDB" id="A0AAW2YRY4"/>
<feature type="coiled-coil region" evidence="1">
    <location>
        <begin position="150"/>
        <end position="356"/>
    </location>
</feature>
<dbReference type="PANTHER" id="PTHR46515:SF1">
    <property type="entry name" value="TATA ELEMENT MODULATORY FACTOR"/>
    <property type="match status" value="1"/>
</dbReference>
<proteinExistence type="predicted"/>
<feature type="coiled-coil region" evidence="1">
    <location>
        <begin position="590"/>
        <end position="617"/>
    </location>
</feature>
<protein>
    <recommendedName>
        <fullName evidence="3">TATA element modulatory factor 1 TATA binding domain-containing protein</fullName>
    </recommendedName>
</protein>
<dbReference type="GO" id="GO:0005794">
    <property type="term" value="C:Golgi apparatus"/>
    <property type="evidence" value="ECO:0007669"/>
    <property type="project" value="TreeGrafter"/>
</dbReference>
<organism evidence="4 5">
    <name type="scientific">Acrasis kona</name>
    <dbReference type="NCBI Taxonomy" id="1008807"/>
    <lineage>
        <taxon>Eukaryota</taxon>
        <taxon>Discoba</taxon>
        <taxon>Heterolobosea</taxon>
        <taxon>Tetramitia</taxon>
        <taxon>Eutetramitia</taxon>
        <taxon>Acrasidae</taxon>
        <taxon>Acrasis</taxon>
    </lineage>
</organism>
<name>A0AAW2YRY4_9EUKA</name>
<gene>
    <name evidence="4" type="ORF">AKO1_007692</name>
</gene>
<dbReference type="PANTHER" id="PTHR46515">
    <property type="entry name" value="TATA ELEMENT MODULATORY FACTOR TMF1"/>
    <property type="match status" value="1"/>
</dbReference>
<evidence type="ECO:0000256" key="1">
    <source>
        <dbReference type="SAM" id="Coils"/>
    </source>
</evidence>
<dbReference type="Pfam" id="PF12325">
    <property type="entry name" value="TMF_TATA_bd"/>
    <property type="match status" value="1"/>
</dbReference>
<accession>A0AAW2YRY4</accession>
<keyword evidence="5" id="KW-1185">Reference proteome</keyword>